<dbReference type="EMBL" id="CP025704">
    <property type="protein sequence ID" value="AUN97412.1"/>
    <property type="molecule type" value="Genomic_DNA"/>
</dbReference>
<name>A0A2K9NPI9_BACTC</name>
<sequence>MKKTIVIAALSLSTTLASAATFSEQTLANSTIQTVANVVANMIVISSQASSIATTENRKMEAQMIQNDIQDYAVNGTISVYLASKIEMVKSVNAELSTEESIDVLILASESILN</sequence>
<gene>
    <name evidence="1" type="ORF">C0V70_04665</name>
</gene>
<dbReference type="Proteomes" id="UP000235584">
    <property type="component" value="Chromosome"/>
</dbReference>
<evidence type="ECO:0000313" key="2">
    <source>
        <dbReference type="Proteomes" id="UP000235584"/>
    </source>
</evidence>
<proteinExistence type="predicted"/>
<reference evidence="1 2" key="1">
    <citation type="submission" date="2018-01" db="EMBL/GenBank/DDBJ databases">
        <title>Complete genome sequence of Bacteriovorax stolpii DSM12778.</title>
        <authorList>
            <person name="Tang B."/>
            <person name="Chang J."/>
        </authorList>
    </citation>
    <scope>NUCLEOTIDE SEQUENCE [LARGE SCALE GENOMIC DNA]</scope>
    <source>
        <strain evidence="1 2">DSM 12778</strain>
    </source>
</reference>
<accession>A0A2K9NPI9</accession>
<dbReference type="KEGG" id="bsto:C0V70_04665"/>
<protein>
    <submittedName>
        <fullName evidence="1">Uncharacterized protein</fullName>
    </submittedName>
</protein>
<dbReference type="RefSeq" id="WP_102242707.1">
    <property type="nucleotide sequence ID" value="NZ_CP025704.1"/>
</dbReference>
<keyword evidence="2" id="KW-1185">Reference proteome</keyword>
<evidence type="ECO:0000313" key="1">
    <source>
        <dbReference type="EMBL" id="AUN97412.1"/>
    </source>
</evidence>
<organism evidence="1 2">
    <name type="scientific">Bacteriovorax stolpii</name>
    <name type="common">Bdellovibrio stolpii</name>
    <dbReference type="NCBI Taxonomy" id="960"/>
    <lineage>
        <taxon>Bacteria</taxon>
        <taxon>Pseudomonadati</taxon>
        <taxon>Bdellovibrionota</taxon>
        <taxon>Bacteriovoracia</taxon>
        <taxon>Bacteriovoracales</taxon>
        <taxon>Bacteriovoracaceae</taxon>
        <taxon>Bacteriovorax</taxon>
    </lineage>
</organism>
<dbReference type="AlphaFoldDB" id="A0A2K9NPI9"/>